<dbReference type="AlphaFoldDB" id="A0A1A9QCP7"/>
<evidence type="ECO:0000256" key="1">
    <source>
        <dbReference type="ARBA" id="ARBA00009156"/>
    </source>
</evidence>
<dbReference type="RefSeq" id="WP_187150071.1">
    <property type="nucleotide sequence ID" value="NZ_LWUJ01000011.1"/>
</dbReference>
<dbReference type="PIRSF" id="PIRSF000538">
    <property type="entry name" value="GlpK"/>
    <property type="match status" value="1"/>
</dbReference>
<name>A0A1A9QCP7_9MOLU</name>
<comment type="similarity">
    <text evidence="1">Belongs to the FGGY kinase family.</text>
</comment>
<protein>
    <recommendedName>
        <fullName evidence="4">Carbohydrate kinase FGGY N-terminal domain-containing protein</fullName>
    </recommendedName>
</protein>
<reference evidence="6" key="1">
    <citation type="submission" date="2016-04" db="EMBL/GenBank/DDBJ databases">
        <authorList>
            <person name="Quiroz-Castaneda R.E."/>
            <person name="Martinez-Ocampo F."/>
        </authorList>
    </citation>
    <scope>NUCLEOTIDE SEQUENCE [LARGE SCALE GENOMIC DNA]</scope>
    <source>
        <strain evidence="6">INIFAP01</strain>
    </source>
</reference>
<dbReference type="SUPFAM" id="SSF53067">
    <property type="entry name" value="Actin-like ATPase domain"/>
    <property type="match status" value="2"/>
</dbReference>
<dbReference type="GO" id="GO:0004370">
    <property type="term" value="F:glycerol kinase activity"/>
    <property type="evidence" value="ECO:0007669"/>
    <property type="project" value="TreeGrafter"/>
</dbReference>
<evidence type="ECO:0000256" key="2">
    <source>
        <dbReference type="ARBA" id="ARBA00022679"/>
    </source>
</evidence>
<feature type="domain" description="Carbohydrate kinase FGGY N-terminal" evidence="4">
    <location>
        <begin position="4"/>
        <end position="232"/>
    </location>
</feature>
<sequence length="456" mass="51898">MSKYILAIDVSSSACKAYLVDKNKEVFKSTSFPITTISPDIGLVEHDADEIWEQALRSIKVLIKECSIDEIAAIAISNQRETVMAWDENGRSLFNAISWQDQRTNAFFEQYKEHEDLVREKTGLVFNPYFSVSKIKWLLDCLNSTNLRIGTVDSWLIYKLTGNYYTDVSNASRTMLFDIAKLEWSDELLALFEIPKHILPEVKASADAYGYWEYEGKKIPVCAVLGDQQAALYALGNKEGVVNCTYGTGAFLLLNTSNRIIKLPNTITSVAWKHANKVTYILEAASFNCGNVLSKLHSEKAFEYLINNEEYLDAFYLPTQNKRLFIFGGEVKNELSYNVPKEGEPLLKALCNGIALSINELLQSFMKEIEIKELWVNGKISELNYLNSIQASLSKLKTFKSVISNQSAMGVAYLAGVYMGWWKEGEWNKEANAVFEPKELKVKIFEKWREIFYNKC</sequence>
<dbReference type="InterPro" id="IPR018484">
    <property type="entry name" value="FGGY_N"/>
</dbReference>
<comment type="caution">
    <text evidence="5">The sequence shown here is derived from an EMBL/GenBank/DDBJ whole genome shotgun (WGS) entry which is preliminary data.</text>
</comment>
<evidence type="ECO:0000259" key="4">
    <source>
        <dbReference type="Pfam" id="PF00370"/>
    </source>
</evidence>
<dbReference type="Gene3D" id="3.30.420.40">
    <property type="match status" value="3"/>
</dbReference>
<dbReference type="InterPro" id="IPR000577">
    <property type="entry name" value="Carb_kinase_FGGY"/>
</dbReference>
<proteinExistence type="inferred from homology"/>
<keyword evidence="2" id="KW-0808">Transferase</keyword>
<keyword evidence="6" id="KW-1185">Reference proteome</keyword>
<dbReference type="InterPro" id="IPR043129">
    <property type="entry name" value="ATPase_NBD"/>
</dbReference>
<dbReference type="PANTHER" id="PTHR10196">
    <property type="entry name" value="SUGAR KINASE"/>
    <property type="match status" value="1"/>
</dbReference>
<evidence type="ECO:0000256" key="3">
    <source>
        <dbReference type="ARBA" id="ARBA00022777"/>
    </source>
</evidence>
<gene>
    <name evidence="5" type="ORF">A6V39_02135</name>
</gene>
<evidence type="ECO:0000313" key="6">
    <source>
        <dbReference type="Proteomes" id="UP000077623"/>
    </source>
</evidence>
<accession>A0A1A9QCP7</accession>
<evidence type="ECO:0000313" key="5">
    <source>
        <dbReference type="EMBL" id="OAL10223.1"/>
    </source>
</evidence>
<dbReference type="GO" id="GO:0006071">
    <property type="term" value="P:glycerol metabolic process"/>
    <property type="evidence" value="ECO:0007669"/>
    <property type="project" value="TreeGrafter"/>
</dbReference>
<dbReference type="Proteomes" id="UP000077623">
    <property type="component" value="Unassembled WGS sequence"/>
</dbReference>
<organism evidence="5 6">
    <name type="scientific">Candidatus Mycoplasma haematobovis</name>
    <dbReference type="NCBI Taxonomy" id="432608"/>
    <lineage>
        <taxon>Bacteria</taxon>
        <taxon>Bacillati</taxon>
        <taxon>Mycoplasmatota</taxon>
        <taxon>Mollicutes</taxon>
        <taxon>Mycoplasmataceae</taxon>
        <taxon>Mycoplasma</taxon>
    </lineage>
</organism>
<dbReference type="GO" id="GO:0005829">
    <property type="term" value="C:cytosol"/>
    <property type="evidence" value="ECO:0007669"/>
    <property type="project" value="TreeGrafter"/>
</dbReference>
<dbReference type="STRING" id="432608.A6V39_02135"/>
<dbReference type="Pfam" id="PF00370">
    <property type="entry name" value="FGGY_N"/>
    <property type="match status" value="1"/>
</dbReference>
<dbReference type="EMBL" id="LWUJ01000011">
    <property type="protein sequence ID" value="OAL10223.1"/>
    <property type="molecule type" value="Genomic_DNA"/>
</dbReference>
<dbReference type="PANTHER" id="PTHR10196:SF69">
    <property type="entry name" value="GLYCEROL KINASE"/>
    <property type="match status" value="1"/>
</dbReference>
<keyword evidence="3" id="KW-0418">Kinase</keyword>